<dbReference type="RefSeq" id="WP_198538140.1">
    <property type="nucleotide sequence ID" value="NZ_JBHRTS010000005.1"/>
</dbReference>
<feature type="binding site" evidence="8">
    <location>
        <begin position="110"/>
        <end position="113"/>
    </location>
    <ligand>
        <name>(6S)-5,6,7,8-tetrahydrofolate</name>
        <dbReference type="ChEBI" id="CHEBI:57453"/>
    </ligand>
</feature>
<keyword evidence="5 8" id="KW-0808">Transferase</keyword>
<accession>A0ABV7J9F0</accession>
<evidence type="ECO:0000313" key="11">
    <source>
        <dbReference type="EMBL" id="MFC3194760.1"/>
    </source>
</evidence>
<name>A0ABV7J9F0_9GAMM</name>
<dbReference type="NCBIfam" id="TIGR00460">
    <property type="entry name" value="fmt"/>
    <property type="match status" value="1"/>
</dbReference>
<comment type="similarity">
    <text evidence="2 8">Belongs to the Fmt family.</text>
</comment>
<comment type="caution">
    <text evidence="11">The sequence shown here is derived from an EMBL/GenBank/DDBJ whole genome shotgun (WGS) entry which is preliminary data.</text>
</comment>
<dbReference type="EC" id="2.1.2.9" evidence="3 8"/>
<dbReference type="Proteomes" id="UP001595533">
    <property type="component" value="Unassembled WGS sequence"/>
</dbReference>
<keyword evidence="6 8" id="KW-0648">Protein biosynthesis</keyword>
<dbReference type="Gene3D" id="3.10.25.10">
    <property type="entry name" value="Formyl transferase, C-terminal domain"/>
    <property type="match status" value="1"/>
</dbReference>
<dbReference type="InterPro" id="IPR036477">
    <property type="entry name" value="Formyl_transf_N_sf"/>
</dbReference>
<proteinExistence type="inferred from homology"/>
<evidence type="ECO:0000256" key="5">
    <source>
        <dbReference type="ARBA" id="ARBA00022679"/>
    </source>
</evidence>
<evidence type="ECO:0000256" key="6">
    <source>
        <dbReference type="ARBA" id="ARBA00022917"/>
    </source>
</evidence>
<sequence>MLNIVFCGTPDFSVPPLAGLVAAGHHIQAVFTQPDKPKGRGQQVQKTPVKIEAEKHGIPVHQPANLKDPETIELLQQLNPDLMVVVAYGLIIPQNILDIPRHGCWNIHASLLPKWRGAAPIHRAILAGDETTGVAIMHMEAGLDTGPVYHMYPTDIRPDDTGQSLHDRLSHMGAEAIISCVAELESGQLPEAQTQDHDQATYAHKLKKTESRIDWNLPAIEIERQIRAFNPWPGTQAVIQGETFKLWHAHVVSSTSTADPGTLVEASKKRLVVQCGEAQLSILDLQKAGKKRMPVGAFMAAKQDWYTV</sequence>
<dbReference type="Pfam" id="PF00551">
    <property type="entry name" value="Formyl_trans_N"/>
    <property type="match status" value="1"/>
</dbReference>
<dbReference type="InterPro" id="IPR005793">
    <property type="entry name" value="Formyl_trans_C"/>
</dbReference>
<dbReference type="Gene3D" id="3.40.50.170">
    <property type="entry name" value="Formyl transferase, N-terminal domain"/>
    <property type="match status" value="1"/>
</dbReference>
<dbReference type="InterPro" id="IPR002376">
    <property type="entry name" value="Formyl_transf_N"/>
</dbReference>
<evidence type="ECO:0000313" key="12">
    <source>
        <dbReference type="Proteomes" id="UP001595533"/>
    </source>
</evidence>
<evidence type="ECO:0000259" key="10">
    <source>
        <dbReference type="Pfam" id="PF02911"/>
    </source>
</evidence>
<evidence type="ECO:0000259" key="9">
    <source>
        <dbReference type="Pfam" id="PF00551"/>
    </source>
</evidence>
<dbReference type="InterPro" id="IPR005794">
    <property type="entry name" value="Fmt"/>
</dbReference>
<feature type="domain" description="Formyl transferase C-terminal" evidence="10">
    <location>
        <begin position="205"/>
        <end position="301"/>
    </location>
</feature>
<evidence type="ECO:0000256" key="1">
    <source>
        <dbReference type="ARBA" id="ARBA00002606"/>
    </source>
</evidence>
<dbReference type="SUPFAM" id="SSF50486">
    <property type="entry name" value="FMT C-terminal domain-like"/>
    <property type="match status" value="1"/>
</dbReference>
<evidence type="ECO:0000256" key="3">
    <source>
        <dbReference type="ARBA" id="ARBA00012261"/>
    </source>
</evidence>
<comment type="function">
    <text evidence="1 8">Attaches a formyl group to the free amino group of methionyl-tRNA(fMet). The formyl group appears to play a dual role in the initiator identity of N-formylmethionyl-tRNA by promoting its recognition by IF2 and preventing the misappropriation of this tRNA by the elongation apparatus.</text>
</comment>
<dbReference type="InterPro" id="IPR041711">
    <property type="entry name" value="Met-tRNA-FMT_N"/>
</dbReference>
<dbReference type="InterPro" id="IPR044135">
    <property type="entry name" value="Met-tRNA-FMT_C"/>
</dbReference>
<dbReference type="GO" id="GO:0004479">
    <property type="term" value="F:methionyl-tRNA formyltransferase activity"/>
    <property type="evidence" value="ECO:0007669"/>
    <property type="project" value="UniProtKB-EC"/>
</dbReference>
<keyword evidence="12" id="KW-1185">Reference proteome</keyword>
<dbReference type="HAMAP" id="MF_00182">
    <property type="entry name" value="Formyl_trans"/>
    <property type="match status" value="1"/>
</dbReference>
<dbReference type="PANTHER" id="PTHR11138">
    <property type="entry name" value="METHIONYL-TRNA FORMYLTRANSFERASE"/>
    <property type="match status" value="1"/>
</dbReference>
<dbReference type="InterPro" id="IPR011034">
    <property type="entry name" value="Formyl_transferase-like_C_sf"/>
</dbReference>
<organism evidence="11 12">
    <name type="scientific">Marinicella sediminis</name>
    <dbReference type="NCBI Taxonomy" id="1792834"/>
    <lineage>
        <taxon>Bacteria</taxon>
        <taxon>Pseudomonadati</taxon>
        <taxon>Pseudomonadota</taxon>
        <taxon>Gammaproteobacteria</taxon>
        <taxon>Lysobacterales</taxon>
        <taxon>Marinicellaceae</taxon>
        <taxon>Marinicella</taxon>
    </lineage>
</organism>
<reference evidence="12" key="1">
    <citation type="journal article" date="2019" name="Int. J. Syst. Evol. Microbiol.">
        <title>The Global Catalogue of Microorganisms (GCM) 10K type strain sequencing project: providing services to taxonomists for standard genome sequencing and annotation.</title>
        <authorList>
            <consortium name="The Broad Institute Genomics Platform"/>
            <consortium name="The Broad Institute Genome Sequencing Center for Infectious Disease"/>
            <person name="Wu L."/>
            <person name="Ma J."/>
        </authorList>
    </citation>
    <scope>NUCLEOTIDE SEQUENCE [LARGE SCALE GENOMIC DNA]</scope>
    <source>
        <strain evidence="12">KCTC 42953</strain>
    </source>
</reference>
<dbReference type="Pfam" id="PF02911">
    <property type="entry name" value="Formyl_trans_C"/>
    <property type="match status" value="1"/>
</dbReference>
<dbReference type="EMBL" id="JBHRTS010000005">
    <property type="protein sequence ID" value="MFC3194760.1"/>
    <property type="molecule type" value="Genomic_DNA"/>
</dbReference>
<protein>
    <recommendedName>
        <fullName evidence="4 8">Methionyl-tRNA formyltransferase</fullName>
        <ecNumber evidence="3 8">2.1.2.9</ecNumber>
    </recommendedName>
</protein>
<dbReference type="InterPro" id="IPR037022">
    <property type="entry name" value="Formyl_trans_C_sf"/>
</dbReference>
<dbReference type="CDD" id="cd08646">
    <property type="entry name" value="FMT_core_Met-tRNA-FMT_N"/>
    <property type="match status" value="1"/>
</dbReference>
<evidence type="ECO:0000256" key="2">
    <source>
        <dbReference type="ARBA" id="ARBA00010699"/>
    </source>
</evidence>
<dbReference type="PANTHER" id="PTHR11138:SF5">
    <property type="entry name" value="METHIONYL-TRNA FORMYLTRANSFERASE, MITOCHONDRIAL"/>
    <property type="match status" value="1"/>
</dbReference>
<feature type="domain" description="Formyl transferase N-terminal" evidence="9">
    <location>
        <begin position="8"/>
        <end position="179"/>
    </location>
</feature>
<evidence type="ECO:0000256" key="4">
    <source>
        <dbReference type="ARBA" id="ARBA00016014"/>
    </source>
</evidence>
<evidence type="ECO:0000256" key="8">
    <source>
        <dbReference type="HAMAP-Rule" id="MF_00182"/>
    </source>
</evidence>
<gene>
    <name evidence="8 11" type="primary">fmt</name>
    <name evidence="11" type="ORF">ACFODZ_10970</name>
</gene>
<comment type="catalytic activity">
    <reaction evidence="7 8">
        <text>L-methionyl-tRNA(fMet) + (6R)-10-formyltetrahydrofolate = N-formyl-L-methionyl-tRNA(fMet) + (6S)-5,6,7,8-tetrahydrofolate + H(+)</text>
        <dbReference type="Rhea" id="RHEA:24380"/>
        <dbReference type="Rhea" id="RHEA-COMP:9952"/>
        <dbReference type="Rhea" id="RHEA-COMP:9953"/>
        <dbReference type="ChEBI" id="CHEBI:15378"/>
        <dbReference type="ChEBI" id="CHEBI:57453"/>
        <dbReference type="ChEBI" id="CHEBI:78530"/>
        <dbReference type="ChEBI" id="CHEBI:78844"/>
        <dbReference type="ChEBI" id="CHEBI:195366"/>
        <dbReference type="EC" id="2.1.2.9"/>
    </reaction>
</comment>
<dbReference type="CDD" id="cd08704">
    <property type="entry name" value="Met_tRNA_FMT_C"/>
    <property type="match status" value="1"/>
</dbReference>
<dbReference type="SUPFAM" id="SSF53328">
    <property type="entry name" value="Formyltransferase"/>
    <property type="match status" value="1"/>
</dbReference>
<evidence type="ECO:0000256" key="7">
    <source>
        <dbReference type="ARBA" id="ARBA00048558"/>
    </source>
</evidence>